<proteinExistence type="predicted"/>
<dbReference type="AlphaFoldDB" id="A0A480A7B8"/>
<accession>A0A480A7B8</accession>
<evidence type="ECO:0000256" key="1">
    <source>
        <dbReference type="SAM" id="MobiDB-lite"/>
    </source>
</evidence>
<feature type="region of interest" description="Disordered" evidence="1">
    <location>
        <begin position="245"/>
        <end position="268"/>
    </location>
</feature>
<feature type="compositionally biased region" description="Basic and acidic residues" evidence="1">
    <location>
        <begin position="1"/>
        <end position="11"/>
    </location>
</feature>
<feature type="region of interest" description="Disordered" evidence="1">
    <location>
        <begin position="143"/>
        <end position="194"/>
    </location>
</feature>
<evidence type="ECO:0000313" key="2">
    <source>
        <dbReference type="EMBL" id="GCL39208.1"/>
    </source>
</evidence>
<protein>
    <submittedName>
        <fullName evidence="2">Uncharacterized protein</fullName>
    </submittedName>
</protein>
<dbReference type="EMBL" id="BJCE01000223">
    <property type="protein sequence ID" value="GCL39208.1"/>
    <property type="molecule type" value="Genomic_DNA"/>
</dbReference>
<gene>
    <name evidence="2" type="ORF">SR1949_43310</name>
</gene>
<feature type="region of interest" description="Disordered" evidence="1">
    <location>
        <begin position="1"/>
        <end position="25"/>
    </location>
</feature>
<feature type="compositionally biased region" description="Polar residues" evidence="1">
    <location>
        <begin position="143"/>
        <end position="193"/>
    </location>
</feature>
<dbReference type="Proteomes" id="UP000300142">
    <property type="component" value="Unassembled WGS sequence"/>
</dbReference>
<feature type="region of interest" description="Disordered" evidence="1">
    <location>
        <begin position="38"/>
        <end position="58"/>
    </location>
</feature>
<sequence>MAYMTESRRDPVNGGGNQTRSSSDFTVFENTRNLLLEDKSDPMGLETDSEQNQADSQSVSKIENQLNEAEALELDRLEKKIEKGLRGFWEVGQSLDQIRDKRLYRQNYKTFEEYCLNRWEFSRRSAYRLIQGASVYENLRRGSQTSENVTHGSQNSEDATCGSQTSENVTRGSQNSEDATCGSQTSENVTRGSQIKILPTNERQVRPLTTLSPDEQREVWAKAVSTAPGGKVTSGHVAQIVREYHRENSGNKSRKSYSFDKQKQSTNDSQQSVNRSCWNCMYCSRDSVKDDPQSFYCDRLGKLSFVEKDGNQRGAECEYWTYRFGESSQVRKNVIPLRETFNVNLQLPAHLQPLLQDAAKDSGLTVMDWLTKLVEEKLSHENENQDTDIDENFVGTVVSEVA</sequence>
<comment type="caution">
    <text evidence="2">The sequence shown here is derived from an EMBL/GenBank/DDBJ whole genome shotgun (WGS) entry which is preliminary data.</text>
</comment>
<reference evidence="3" key="1">
    <citation type="submission" date="2019-02" db="EMBL/GenBank/DDBJ databases">
        <title>Draft genome sequence of Sphaerospermopsis reniformis NIES-1949.</title>
        <authorList>
            <person name="Yamaguchi H."/>
            <person name="Suzuki S."/>
            <person name="Kawachi M."/>
        </authorList>
    </citation>
    <scope>NUCLEOTIDE SEQUENCE [LARGE SCALE GENOMIC DNA]</scope>
    <source>
        <strain evidence="3">NIES-1949</strain>
    </source>
</reference>
<name>A0A480A7B8_9CYAN</name>
<organism evidence="2 3">
    <name type="scientific">Sphaerospermopsis reniformis</name>
    <dbReference type="NCBI Taxonomy" id="531300"/>
    <lineage>
        <taxon>Bacteria</taxon>
        <taxon>Bacillati</taxon>
        <taxon>Cyanobacteriota</taxon>
        <taxon>Cyanophyceae</taxon>
        <taxon>Nostocales</taxon>
        <taxon>Aphanizomenonaceae</taxon>
        <taxon>Sphaerospermopsis</taxon>
    </lineage>
</organism>
<keyword evidence="3" id="KW-1185">Reference proteome</keyword>
<evidence type="ECO:0000313" key="3">
    <source>
        <dbReference type="Proteomes" id="UP000300142"/>
    </source>
</evidence>